<evidence type="ECO:0000313" key="9">
    <source>
        <dbReference type="Proteomes" id="UP000006201"/>
    </source>
</evidence>
<dbReference type="NCBIfam" id="NF008898">
    <property type="entry name" value="PRK11933.1"/>
    <property type="match status" value="1"/>
</dbReference>
<dbReference type="GO" id="GO:0070475">
    <property type="term" value="P:rRNA base methylation"/>
    <property type="evidence" value="ECO:0007669"/>
    <property type="project" value="TreeGrafter"/>
</dbReference>
<sequence>MSFYYFLSLNCFILAAKSHNKWLFIGFYLIPPRFADIITLSQKSKATTLDKHTYIPAEFIADVQRYLPSHLSLDDYLTSCQSPLRPALRVNTLKMSVADFKTYAANHDWQITPVPWCEEGFWYQRPQAQQNLSIGNTDIHLSGAIYIQEASSMLPVFALQHQNDLTDCILLDMAAAPGSKTSQIAAQMKNTGVLVANEFSSSRLKSLSANMQRLGIANVALSHFDAAVFGPYMEQSFSHILLDAPCSGEGTVRKDPDALKNWSIESNQQIAQVQKQLIESAFYALKTGGTLVYSTCTLTPLENQEVCQYLLDTFAGQIEVVKLDDLFFDAKRAATSEGYLHIWPQLYDTEGFFVAKFKKSSHSSHPKPQTKKGQFPFTLYGKKDAQTLLNELKKQFGIDSLPGQLHLRDKEVWLFPSEFALINEKIKYSRMGILVGQTHRTGVRLCHEFATCFGHLALKNTYELSSVQANDYFQGKDISLPTSTNDTGEVLLRLCGSVIGLGKWQKSKIKNSLPRDLVRNNQLITWV</sequence>
<dbReference type="Pfam" id="PF01189">
    <property type="entry name" value="Methyltr_RsmB-F"/>
    <property type="match status" value="1"/>
</dbReference>
<feature type="binding site" evidence="6">
    <location>
        <position position="225"/>
    </location>
    <ligand>
        <name>S-adenosyl-L-methionine</name>
        <dbReference type="ChEBI" id="CHEBI:59789"/>
    </ligand>
</feature>
<dbReference type="PRINTS" id="PR02008">
    <property type="entry name" value="RCMTFAMILY"/>
</dbReference>
<dbReference type="GO" id="GO:0009383">
    <property type="term" value="F:rRNA (cytosine-C5-)-methyltransferase activity"/>
    <property type="evidence" value="ECO:0007669"/>
    <property type="project" value="TreeGrafter"/>
</dbReference>
<feature type="binding site" evidence="6">
    <location>
        <position position="243"/>
    </location>
    <ligand>
        <name>S-adenosyl-L-methionine</name>
        <dbReference type="ChEBI" id="CHEBI:59789"/>
    </ligand>
</feature>
<gene>
    <name evidence="8" type="ORF">PTD2_21407</name>
</gene>
<dbReference type="PANTHER" id="PTHR22807">
    <property type="entry name" value="NOP2 YEAST -RELATED NOL1/NOP2/FMU SUN DOMAIN-CONTAINING"/>
    <property type="match status" value="1"/>
</dbReference>
<evidence type="ECO:0000256" key="4">
    <source>
        <dbReference type="ARBA" id="ARBA00022691"/>
    </source>
</evidence>
<comment type="similarity">
    <text evidence="6">Belongs to the class I-like SAM-binding methyltransferase superfamily. RsmB/NOP family.</text>
</comment>
<dbReference type="InterPro" id="IPR023267">
    <property type="entry name" value="RCMT"/>
</dbReference>
<protein>
    <recommendedName>
        <fullName evidence="7">SAM-dependent MTase RsmB/NOP-type domain-containing protein</fullName>
    </recommendedName>
</protein>
<dbReference type="InterPro" id="IPR031341">
    <property type="entry name" value="Methyltr_RsmF_N"/>
</dbReference>
<dbReference type="InterPro" id="IPR049560">
    <property type="entry name" value="MeTrfase_RsmB-F_NOP2_cat"/>
</dbReference>
<dbReference type="InterPro" id="IPR001678">
    <property type="entry name" value="MeTrfase_RsmB-F_NOP2_dom"/>
</dbReference>
<feature type="active site" description="Nucleophile" evidence="6">
    <location>
        <position position="296"/>
    </location>
</feature>
<organism evidence="8 9">
    <name type="scientific">Pseudoalteromonas tunicata D2</name>
    <dbReference type="NCBI Taxonomy" id="87626"/>
    <lineage>
        <taxon>Bacteria</taxon>
        <taxon>Pseudomonadati</taxon>
        <taxon>Pseudomonadota</taxon>
        <taxon>Gammaproteobacteria</taxon>
        <taxon>Alteromonadales</taxon>
        <taxon>Pseudoalteromonadaceae</taxon>
        <taxon>Pseudoalteromonas</taxon>
    </lineage>
</organism>
<dbReference type="PANTHER" id="PTHR22807:SF30">
    <property type="entry name" value="28S RRNA (CYTOSINE(4447)-C(5))-METHYLTRANSFERASE-RELATED"/>
    <property type="match status" value="1"/>
</dbReference>
<reference evidence="8 9" key="1">
    <citation type="submission" date="2006-02" db="EMBL/GenBank/DDBJ databases">
        <authorList>
            <person name="Moran M.A."/>
            <person name="Kjelleberg S."/>
            <person name="Egan S."/>
            <person name="Saunders N."/>
            <person name="Thomas T."/>
            <person name="Ferriera S."/>
            <person name="Johnson J."/>
            <person name="Kravitz S."/>
            <person name="Halpern A."/>
            <person name="Remington K."/>
            <person name="Beeson K."/>
            <person name="Tran B."/>
            <person name="Rogers Y.-H."/>
            <person name="Friedman R."/>
            <person name="Venter J.C."/>
        </authorList>
    </citation>
    <scope>NUCLEOTIDE SEQUENCE [LARGE SCALE GENOMIC DNA]</scope>
    <source>
        <strain evidence="8 9">D2</strain>
    </source>
</reference>
<dbReference type="InterPro" id="IPR027391">
    <property type="entry name" value="Nol1_Nop2_Fmu_2"/>
</dbReference>
<feature type="domain" description="SAM-dependent MTase RsmB/NOP-type" evidence="7">
    <location>
        <begin position="76"/>
        <end position="360"/>
    </location>
</feature>
<keyword evidence="9" id="KW-1185">Reference proteome</keyword>
<dbReference type="NCBIfam" id="TIGR00446">
    <property type="entry name" value="nop2p"/>
    <property type="match status" value="1"/>
</dbReference>
<dbReference type="PROSITE" id="PS51686">
    <property type="entry name" value="SAM_MT_RSMB_NOP"/>
    <property type="match status" value="1"/>
</dbReference>
<dbReference type="CDD" id="cd02440">
    <property type="entry name" value="AdoMet_MTases"/>
    <property type="match status" value="1"/>
</dbReference>
<dbReference type="HOGENOM" id="CLU_005316_6_2_6"/>
<dbReference type="Pfam" id="PF17125">
    <property type="entry name" value="Methyltr_RsmF_N"/>
    <property type="match status" value="1"/>
</dbReference>
<dbReference type="Gene3D" id="3.40.50.150">
    <property type="entry name" value="Vaccinia Virus protein VP39"/>
    <property type="match status" value="1"/>
</dbReference>
<dbReference type="Proteomes" id="UP000006201">
    <property type="component" value="Unassembled WGS sequence"/>
</dbReference>
<keyword evidence="3 6" id="KW-0808">Transferase</keyword>
<evidence type="ECO:0000313" key="8">
    <source>
        <dbReference type="EMBL" id="EAR28415.1"/>
    </source>
</evidence>
<keyword evidence="4 6" id="KW-0949">S-adenosyl-L-methionine</keyword>
<keyword evidence="1" id="KW-0963">Cytoplasm</keyword>
<dbReference type="InterPro" id="IPR011023">
    <property type="entry name" value="Nop2p"/>
</dbReference>
<keyword evidence="2 6" id="KW-0489">Methyltransferase</keyword>
<evidence type="ECO:0000256" key="6">
    <source>
        <dbReference type="PROSITE-ProRule" id="PRU01023"/>
    </source>
</evidence>
<dbReference type="InterPro" id="IPR029063">
    <property type="entry name" value="SAM-dependent_MTases_sf"/>
</dbReference>
<proteinExistence type="inferred from homology"/>
<feature type="binding site" evidence="6">
    <location>
        <position position="198"/>
    </location>
    <ligand>
        <name>S-adenosyl-L-methionine</name>
        <dbReference type="ChEBI" id="CHEBI:59789"/>
    </ligand>
</feature>
<dbReference type="Pfam" id="PF21150">
    <property type="entry name" value="YebU_pre-PUA_dom"/>
    <property type="match status" value="1"/>
</dbReference>
<evidence type="ECO:0000256" key="2">
    <source>
        <dbReference type="ARBA" id="ARBA00022603"/>
    </source>
</evidence>
<dbReference type="EMBL" id="AAOH01000004">
    <property type="protein sequence ID" value="EAR28415.1"/>
    <property type="molecule type" value="Genomic_DNA"/>
</dbReference>
<feature type="binding site" evidence="6">
    <location>
        <begin position="174"/>
        <end position="180"/>
    </location>
    <ligand>
        <name>S-adenosyl-L-methionine</name>
        <dbReference type="ChEBI" id="CHEBI:59789"/>
    </ligand>
</feature>
<dbReference type="eggNOG" id="COG0144">
    <property type="taxonomic scope" value="Bacteria"/>
</dbReference>
<evidence type="ECO:0000256" key="5">
    <source>
        <dbReference type="ARBA" id="ARBA00022884"/>
    </source>
</evidence>
<name>A4CAK7_9GAMM</name>
<dbReference type="SUPFAM" id="SSF53335">
    <property type="entry name" value="S-adenosyl-L-methionine-dependent methyltransferases"/>
    <property type="match status" value="1"/>
</dbReference>
<dbReference type="eggNOG" id="COG3270">
    <property type="taxonomic scope" value="Bacteria"/>
</dbReference>
<dbReference type="GO" id="GO:0003723">
    <property type="term" value="F:RNA binding"/>
    <property type="evidence" value="ECO:0007669"/>
    <property type="project" value="UniProtKB-UniRule"/>
</dbReference>
<evidence type="ECO:0000256" key="3">
    <source>
        <dbReference type="ARBA" id="ARBA00022679"/>
    </source>
</evidence>
<dbReference type="InterPro" id="IPR048457">
    <property type="entry name" value="YebU_pre-PUA_dom"/>
</dbReference>
<dbReference type="STRING" id="87626.PTD2_21407"/>
<evidence type="ECO:0000256" key="1">
    <source>
        <dbReference type="ARBA" id="ARBA00022490"/>
    </source>
</evidence>
<evidence type="ECO:0000259" key="7">
    <source>
        <dbReference type="PROSITE" id="PS51686"/>
    </source>
</evidence>
<dbReference type="Gene3D" id="3.10.450.720">
    <property type="match status" value="1"/>
</dbReference>
<accession>A4CAK7</accession>
<dbReference type="Pfam" id="PF13636">
    <property type="entry name" value="Methyltranf_PUA"/>
    <property type="match status" value="1"/>
</dbReference>
<dbReference type="AlphaFoldDB" id="A4CAK7"/>
<keyword evidence="5 6" id="KW-0694">RNA-binding</keyword>
<comment type="caution">
    <text evidence="8">The sequence shown here is derived from an EMBL/GenBank/DDBJ whole genome shotgun (WGS) entry which is preliminary data.</text>
</comment>